<evidence type="ECO:0000256" key="1">
    <source>
        <dbReference type="ARBA" id="ARBA00004571"/>
    </source>
</evidence>
<comment type="similarity">
    <text evidence="2">Belongs to the OmpP1/FadL family.</text>
</comment>
<keyword evidence="6" id="KW-0472">Membrane</keyword>
<keyword evidence="4" id="KW-0812">Transmembrane</keyword>
<dbReference type="PANTHER" id="PTHR35093:SF8">
    <property type="entry name" value="OUTER MEMBRANE PROTEIN NMB0088-RELATED"/>
    <property type="match status" value="1"/>
</dbReference>
<evidence type="ECO:0000256" key="3">
    <source>
        <dbReference type="ARBA" id="ARBA00022452"/>
    </source>
</evidence>
<keyword evidence="3" id="KW-1134">Transmembrane beta strand</keyword>
<dbReference type="RefSeq" id="WP_368390598.1">
    <property type="nucleotide sequence ID" value="NZ_JBFRYC010000001.1"/>
</dbReference>
<feature type="signal peptide" evidence="8">
    <location>
        <begin position="1"/>
        <end position="27"/>
    </location>
</feature>
<dbReference type="PANTHER" id="PTHR35093">
    <property type="entry name" value="OUTER MEMBRANE PROTEIN NMB0088-RELATED"/>
    <property type="match status" value="1"/>
</dbReference>
<dbReference type="Pfam" id="PF03349">
    <property type="entry name" value="Toluene_X"/>
    <property type="match status" value="1"/>
</dbReference>
<dbReference type="SUPFAM" id="SSF56935">
    <property type="entry name" value="Porins"/>
    <property type="match status" value="1"/>
</dbReference>
<comment type="caution">
    <text evidence="9">The sequence shown here is derived from an EMBL/GenBank/DDBJ whole genome shotgun (WGS) entry which is preliminary data.</text>
</comment>
<evidence type="ECO:0000256" key="2">
    <source>
        <dbReference type="ARBA" id="ARBA00008163"/>
    </source>
</evidence>
<evidence type="ECO:0000313" key="9">
    <source>
        <dbReference type="EMBL" id="MEX1660214.1"/>
    </source>
</evidence>
<name>A0ABV3TEZ6_9RHOB</name>
<keyword evidence="5 8" id="KW-0732">Signal</keyword>
<dbReference type="Proteomes" id="UP001557465">
    <property type="component" value="Unassembled WGS sequence"/>
</dbReference>
<evidence type="ECO:0000313" key="10">
    <source>
        <dbReference type="Proteomes" id="UP001557465"/>
    </source>
</evidence>
<evidence type="ECO:0000256" key="8">
    <source>
        <dbReference type="SAM" id="SignalP"/>
    </source>
</evidence>
<evidence type="ECO:0000256" key="7">
    <source>
        <dbReference type="ARBA" id="ARBA00023237"/>
    </source>
</evidence>
<organism evidence="9 10">
    <name type="scientific">Thioclava arctica</name>
    <dbReference type="NCBI Taxonomy" id="3238301"/>
    <lineage>
        <taxon>Bacteria</taxon>
        <taxon>Pseudomonadati</taxon>
        <taxon>Pseudomonadota</taxon>
        <taxon>Alphaproteobacteria</taxon>
        <taxon>Rhodobacterales</taxon>
        <taxon>Paracoccaceae</taxon>
        <taxon>Thioclava</taxon>
    </lineage>
</organism>
<gene>
    <name evidence="9" type="ORF">AB4874_00935</name>
</gene>
<evidence type="ECO:0000256" key="6">
    <source>
        <dbReference type="ARBA" id="ARBA00023136"/>
    </source>
</evidence>
<keyword evidence="7" id="KW-0998">Cell outer membrane</keyword>
<proteinExistence type="inferred from homology"/>
<comment type="subcellular location">
    <subcellularLocation>
        <location evidence="1">Cell outer membrane</location>
        <topology evidence="1">Multi-pass membrane protein</topology>
    </subcellularLocation>
</comment>
<dbReference type="EMBL" id="JBFRYC010000001">
    <property type="protein sequence ID" value="MEX1660214.1"/>
    <property type="molecule type" value="Genomic_DNA"/>
</dbReference>
<keyword evidence="10" id="KW-1185">Reference proteome</keyword>
<dbReference type="InterPro" id="IPR005017">
    <property type="entry name" value="OMPP1/FadL/TodX"/>
</dbReference>
<protein>
    <submittedName>
        <fullName evidence="9">OmpP1/FadL family transporter</fullName>
    </submittedName>
</protein>
<sequence length="424" mass="44541">MTRKMKTRFAGMASLCLVAGVPGGASATEGYFAMAYGTAQRGVAGAGIAYSQDAMSAAINPASVATVGRELTLGTEIFSPRREFTVSGGAPGLLPDGTTKSGRDWFIVPNAAFNMPLANGAVVNFAAYGNGGMNTAYRDVPNANCGPASGVFCGGTAGVDLTQLFLSVGYAQKTGAFSWGVAPTVAVQRFSAKGLAPFGALSVDPANLSDRGHDMSYGIGLRAGFQYEINPQLTIGVSGQTKFKMSKFKKYAGLFENGGEFDIPATLGVGLAFKPRSDITLMLDYQRIFYSNVPAVANSTTATSPFGSKGGSGFGWDDVDVVRIGAEWQQSPDMTWRAGYAHATNPVGPEDVTFNVLAPGIVKHHLSFGGTKRLNDRDKLDFSLAYVVPQTVSGPEMTPGGPTGNTVKLRMEQFSVSVGWTRKF</sequence>
<feature type="chain" id="PRO_5045689891" evidence="8">
    <location>
        <begin position="28"/>
        <end position="424"/>
    </location>
</feature>
<reference evidence="9 10" key="1">
    <citation type="journal article" date="2011" name="Int. J. Syst. Evol. Microbiol.">
        <title>Zhongshania antarctica gen. nov., sp. nov. and Zhongshania guokunii sp. nov., gammaproteobacteria respectively isolated from coastal attached (fast) ice and surface seawater of the Antarctic.</title>
        <authorList>
            <person name="Li H.J."/>
            <person name="Zhang X.Y."/>
            <person name="Chen C.X."/>
            <person name="Zhang Y.J."/>
            <person name="Gao Z.M."/>
            <person name="Yu Y."/>
            <person name="Chen X.L."/>
            <person name="Chen B."/>
            <person name="Zhang Y.Z."/>
        </authorList>
    </citation>
    <scope>NUCLEOTIDE SEQUENCE [LARGE SCALE GENOMIC DNA]</scope>
    <source>
        <strain evidence="9 10">15-R06ZXC-3</strain>
    </source>
</reference>
<accession>A0ABV3TEZ6</accession>
<evidence type="ECO:0000256" key="5">
    <source>
        <dbReference type="ARBA" id="ARBA00022729"/>
    </source>
</evidence>
<evidence type="ECO:0000256" key="4">
    <source>
        <dbReference type="ARBA" id="ARBA00022692"/>
    </source>
</evidence>
<dbReference type="Gene3D" id="2.40.160.60">
    <property type="entry name" value="Outer membrane protein transport protein (OMPP1/FadL/TodX)"/>
    <property type="match status" value="1"/>
</dbReference>